<accession>A0A8J2VMN0</accession>
<evidence type="ECO:0000256" key="1">
    <source>
        <dbReference type="ARBA" id="ARBA00023027"/>
    </source>
</evidence>
<sequence length="294" mass="31614">MRGMTTLLLLGYGYAAERIAERHADRFGKLIVTARSADNVDALRARGLDAYLFDGTGVSAELSLALRPVTHVVSSIPPAEASDPVLAALAPELARSPNLAAVGYLSTTGVYGDRLGAWVDEDTEPQPNGPRGHRRLQAENQWRAFAEGSGATAIILRLPGIYGPGRNTLMQLRAGTAKRIVKPGQVFSRIHVDDLADAVAAALLNPSAGRIWNVADDEPAPPQDVVTYAARLMGLEPPPAVLFEEAQLSDMAQSFWADNKRVANRGIRDRLGVTLTYPTYREGLHALWTQSNGG</sequence>
<evidence type="ECO:0000313" key="4">
    <source>
        <dbReference type="Proteomes" id="UP000602745"/>
    </source>
</evidence>
<protein>
    <submittedName>
        <fullName evidence="3">NAD(P)-dependent oxidoreductase</fullName>
    </submittedName>
</protein>
<reference evidence="3" key="2">
    <citation type="submission" date="2020-09" db="EMBL/GenBank/DDBJ databases">
        <authorList>
            <person name="Sun Q."/>
            <person name="Sedlacek I."/>
        </authorList>
    </citation>
    <scope>NUCLEOTIDE SEQUENCE</scope>
    <source>
        <strain evidence="3">CCM 7684</strain>
    </source>
</reference>
<dbReference type="InterPro" id="IPR036291">
    <property type="entry name" value="NAD(P)-bd_dom_sf"/>
</dbReference>
<dbReference type="Proteomes" id="UP000602745">
    <property type="component" value="Unassembled WGS sequence"/>
</dbReference>
<dbReference type="AlphaFoldDB" id="A0A8J2VMN0"/>
<evidence type="ECO:0000259" key="2">
    <source>
        <dbReference type="Pfam" id="PF01370"/>
    </source>
</evidence>
<dbReference type="EMBL" id="BMCP01000001">
    <property type="protein sequence ID" value="GGE32906.1"/>
    <property type="molecule type" value="Genomic_DNA"/>
</dbReference>
<comment type="caution">
    <text evidence="3">The sequence shown here is derived from an EMBL/GenBank/DDBJ whole genome shotgun (WGS) entry which is preliminary data.</text>
</comment>
<evidence type="ECO:0000313" key="3">
    <source>
        <dbReference type="EMBL" id="GGE32906.1"/>
    </source>
</evidence>
<gene>
    <name evidence="3" type="ORF">GCM10007276_07710</name>
</gene>
<dbReference type="SUPFAM" id="SSF51735">
    <property type="entry name" value="NAD(P)-binding Rossmann-fold domains"/>
    <property type="match status" value="1"/>
</dbReference>
<dbReference type="InterPro" id="IPR001509">
    <property type="entry name" value="Epimerase_deHydtase"/>
</dbReference>
<reference evidence="3" key="1">
    <citation type="journal article" date="2014" name="Int. J. Syst. Evol. Microbiol.">
        <title>Complete genome sequence of Corynebacterium casei LMG S-19264T (=DSM 44701T), isolated from a smear-ripened cheese.</title>
        <authorList>
            <consortium name="US DOE Joint Genome Institute (JGI-PGF)"/>
            <person name="Walter F."/>
            <person name="Albersmeier A."/>
            <person name="Kalinowski J."/>
            <person name="Ruckert C."/>
        </authorList>
    </citation>
    <scope>NUCLEOTIDE SEQUENCE</scope>
    <source>
        <strain evidence="3">CCM 7684</strain>
    </source>
</reference>
<dbReference type="Gene3D" id="3.40.50.720">
    <property type="entry name" value="NAD(P)-binding Rossmann-like Domain"/>
    <property type="match status" value="1"/>
</dbReference>
<name>A0A8J2VMN0_9RHOB</name>
<dbReference type="Pfam" id="PF01370">
    <property type="entry name" value="Epimerase"/>
    <property type="match status" value="1"/>
</dbReference>
<keyword evidence="4" id="KW-1185">Reference proteome</keyword>
<feature type="domain" description="NAD-dependent epimerase/dehydratase" evidence="2">
    <location>
        <begin position="93"/>
        <end position="215"/>
    </location>
</feature>
<keyword evidence="1" id="KW-0520">NAD</keyword>
<organism evidence="3 4">
    <name type="scientific">Agaricicola taiwanensis</name>
    <dbReference type="NCBI Taxonomy" id="591372"/>
    <lineage>
        <taxon>Bacteria</taxon>
        <taxon>Pseudomonadati</taxon>
        <taxon>Pseudomonadota</taxon>
        <taxon>Alphaproteobacteria</taxon>
        <taxon>Rhodobacterales</taxon>
        <taxon>Paracoccaceae</taxon>
        <taxon>Agaricicola</taxon>
    </lineage>
</organism>
<dbReference type="PANTHER" id="PTHR43574">
    <property type="entry name" value="EPIMERASE-RELATED"/>
    <property type="match status" value="1"/>
</dbReference>
<proteinExistence type="predicted"/>